<dbReference type="RefSeq" id="XP_043050736.1">
    <property type="nucleotide sequence ID" value="XM_043194412.1"/>
</dbReference>
<dbReference type="OrthoDB" id="3980520at2759"/>
<evidence type="ECO:0000313" key="1">
    <source>
        <dbReference type="EMBL" id="KAG7195189.1"/>
    </source>
</evidence>
<protein>
    <submittedName>
        <fullName evidence="1">Uncharacterized protein</fullName>
    </submittedName>
</protein>
<dbReference type="GeneID" id="66117088"/>
<reference evidence="1" key="1">
    <citation type="submission" date="2021-03" db="EMBL/GenBank/DDBJ databases">
        <authorList>
            <person name="Palmer J.M."/>
        </authorList>
    </citation>
    <scope>NUCLEOTIDE SEQUENCE</scope>
    <source>
        <strain evidence="1">ARV_011</strain>
    </source>
</reference>
<dbReference type="AlphaFoldDB" id="A0A9P7VD91"/>
<evidence type="ECO:0000313" key="2">
    <source>
        <dbReference type="Proteomes" id="UP000790833"/>
    </source>
</evidence>
<keyword evidence="2" id="KW-1185">Reference proteome</keyword>
<accession>A0A9P7VD91</accession>
<proteinExistence type="predicted"/>
<organism evidence="1 2">
    <name type="scientific">Scheffersomyces spartinae</name>
    <dbReference type="NCBI Taxonomy" id="45513"/>
    <lineage>
        <taxon>Eukaryota</taxon>
        <taxon>Fungi</taxon>
        <taxon>Dikarya</taxon>
        <taxon>Ascomycota</taxon>
        <taxon>Saccharomycotina</taxon>
        <taxon>Pichiomycetes</taxon>
        <taxon>Debaryomycetaceae</taxon>
        <taxon>Scheffersomyces</taxon>
    </lineage>
</organism>
<gene>
    <name evidence="1" type="ORF">KQ657_003714</name>
</gene>
<comment type="caution">
    <text evidence="1">The sequence shown here is derived from an EMBL/GenBank/DDBJ whole genome shotgun (WGS) entry which is preliminary data.</text>
</comment>
<dbReference type="EMBL" id="JAHMUF010000004">
    <property type="protein sequence ID" value="KAG7195189.1"/>
    <property type="molecule type" value="Genomic_DNA"/>
</dbReference>
<sequence>MTKLPKLASDRLLNLLYTTTSYEVQSKVPYMSKVLYNIGQDDATKENPVEHRSILDDLQANDWKQKPVSEAVRDLVRLNKSHLSTNILKFKCANSFILSWDFYNMFPINRERTYLLPSKLRKKGVEFEVVKARDPNTLLFNGSYYLIFPNHILASIYWLETRLKTINGMNVKFEFVKPIESEMKYMSSPYFDSELVGSSKLHYKSNTISKDGGSRNTPIRNIFKDSESKLGLIEEVFKYNKTYKDNNEDINQINPIYTLLKSFISMNTRLNSVLVRNLPFGLSKFALPNLLWDYDLAPLSRVSDCFTTIAKDPLLQISLLMIQFADQENARRFVRSFHGRLWPGSVQSKQEMAMDQPLICEIID</sequence>
<name>A0A9P7VD91_9ASCO</name>
<dbReference type="Proteomes" id="UP000790833">
    <property type="component" value="Unassembled WGS sequence"/>
</dbReference>